<feature type="compositionally biased region" description="Polar residues" evidence="1">
    <location>
        <begin position="78"/>
        <end position="89"/>
    </location>
</feature>
<feature type="compositionally biased region" description="Low complexity" evidence="1">
    <location>
        <begin position="32"/>
        <end position="46"/>
    </location>
</feature>
<dbReference type="Proteomes" id="UP000001940">
    <property type="component" value="Chromosome I"/>
</dbReference>
<dbReference type="Bgee" id="WBGene00219285">
    <property type="expression patterns" value="Expressed in larva and 2 other cell types or tissues"/>
</dbReference>
<dbReference type="WormBase" id="K07A1.20">
    <property type="protein sequence ID" value="CE46690"/>
    <property type="gene ID" value="WBGene00219285"/>
</dbReference>
<accession>H2L2G1</accession>
<evidence type="ECO:0000313" key="2">
    <source>
        <dbReference type="EMBL" id="CCE71617.1"/>
    </source>
</evidence>
<dbReference type="EMBL" id="BX284601">
    <property type="protein sequence ID" value="CCE71617.1"/>
    <property type="molecule type" value="Genomic_DNA"/>
</dbReference>
<gene>
    <name evidence="2" type="ORF">CELE_K07A1.20</name>
    <name evidence="2 4" type="ORF">K07A1.20</name>
</gene>
<proteinExistence type="predicted"/>
<protein>
    <submittedName>
        <fullName evidence="2">Uncharacterized protein</fullName>
    </submittedName>
</protein>
<organism evidence="2 3">
    <name type="scientific">Caenorhabditis elegans</name>
    <dbReference type="NCBI Taxonomy" id="6239"/>
    <lineage>
        <taxon>Eukaryota</taxon>
        <taxon>Metazoa</taxon>
        <taxon>Ecdysozoa</taxon>
        <taxon>Nematoda</taxon>
        <taxon>Chromadorea</taxon>
        <taxon>Rhabditida</taxon>
        <taxon>Rhabditina</taxon>
        <taxon>Rhabditomorpha</taxon>
        <taxon>Rhabditoidea</taxon>
        <taxon>Rhabditidae</taxon>
        <taxon>Peloderinae</taxon>
        <taxon>Caenorhabditis</taxon>
    </lineage>
</organism>
<dbReference type="KEGG" id="cel:CELE_K07A1.20"/>
<evidence type="ECO:0000313" key="4">
    <source>
        <dbReference type="WormBase" id="K07A1.20"/>
    </source>
</evidence>
<feature type="compositionally biased region" description="Low complexity" evidence="1">
    <location>
        <begin position="61"/>
        <end position="77"/>
    </location>
</feature>
<dbReference type="AlphaFoldDB" id="H2L2G1"/>
<dbReference type="InParanoid" id="H2L2G1"/>
<dbReference type="AGR" id="WB:WBGene00219285"/>
<dbReference type="HOGENOM" id="CLU_2005941_0_0_1"/>
<evidence type="ECO:0000313" key="3">
    <source>
        <dbReference type="Proteomes" id="UP000001940"/>
    </source>
</evidence>
<sequence length="124" mass="13746">MLMESQCSGNNGGHHPQHQMYPFRDRKKSFGTPPSTSSSSSSSSSPVGRLPVFARFNHPGTSSVMSESDSSTCSTPTRSGATTPTQQNYSRMTTTAYFQPKPSSFSPNYYYRHPNHQYNFQSGF</sequence>
<reference evidence="2 3" key="1">
    <citation type="journal article" date="1998" name="Science">
        <title>Genome sequence of the nematode C. elegans: a platform for investigating biology.</title>
        <authorList>
            <consortium name="The C. elegans sequencing consortium"/>
            <person name="Sulson J.E."/>
            <person name="Waterston R."/>
        </authorList>
    </citation>
    <scope>NUCLEOTIDE SEQUENCE [LARGE SCALE GENOMIC DNA]</scope>
    <source>
        <strain evidence="2 3">Bristol N2</strain>
    </source>
</reference>
<name>H2L2G1_CAEEL</name>
<keyword evidence="3" id="KW-1185">Reference proteome</keyword>
<feature type="region of interest" description="Disordered" evidence="1">
    <location>
        <begin position="1"/>
        <end position="89"/>
    </location>
</feature>
<dbReference type="PaxDb" id="6239-K07A1.20"/>
<dbReference type="GeneID" id="13181551"/>
<evidence type="ECO:0000256" key="1">
    <source>
        <dbReference type="SAM" id="MobiDB-lite"/>
    </source>
</evidence>
<dbReference type="RefSeq" id="NP_001251147.1">
    <property type="nucleotide sequence ID" value="NM_001264218.1"/>
</dbReference>
<dbReference type="CTD" id="13181551"/>